<feature type="domain" description="DUF7847" evidence="3">
    <location>
        <begin position="3"/>
        <end position="245"/>
    </location>
</feature>
<protein>
    <recommendedName>
        <fullName evidence="3">DUF7847 domain-containing protein</fullName>
    </recommendedName>
</protein>
<evidence type="ECO:0000313" key="5">
    <source>
        <dbReference type="EMBL" id="ELY39536.1"/>
    </source>
</evidence>
<evidence type="ECO:0000259" key="3">
    <source>
        <dbReference type="Pfam" id="PF25231"/>
    </source>
</evidence>
<dbReference type="GeneID" id="9419052"/>
<gene>
    <name evidence="4" type="ordered locus">HacjB3_06235</name>
    <name evidence="5" type="ORF">C497_04632</name>
</gene>
<keyword evidence="2" id="KW-1133">Transmembrane helix</keyword>
<evidence type="ECO:0000313" key="6">
    <source>
        <dbReference type="Proteomes" id="UP000000390"/>
    </source>
</evidence>
<dbReference type="EMBL" id="AOHV01000013">
    <property type="protein sequence ID" value="ELY39536.1"/>
    <property type="molecule type" value="Genomic_DNA"/>
</dbReference>
<dbReference type="STRING" id="795797.HacjB3_06235"/>
<dbReference type="KEGG" id="hje:HacjB3_06235"/>
<dbReference type="EMBL" id="CP002062">
    <property type="protein sequence ID" value="ADJ14638.1"/>
    <property type="molecule type" value="Genomic_DNA"/>
</dbReference>
<evidence type="ECO:0000256" key="2">
    <source>
        <dbReference type="SAM" id="Phobius"/>
    </source>
</evidence>
<keyword evidence="2" id="KW-0472">Membrane</keyword>
<dbReference type="AlphaFoldDB" id="D8JAB6"/>
<keyword evidence="7" id="KW-1185">Reference proteome</keyword>
<dbReference type="eggNOG" id="arCOG03934">
    <property type="taxonomic scope" value="Archaea"/>
</dbReference>
<dbReference type="RefSeq" id="WP_008414840.1">
    <property type="nucleotide sequence ID" value="NC_014297.1"/>
</dbReference>
<dbReference type="Proteomes" id="UP000000390">
    <property type="component" value="Chromosome"/>
</dbReference>
<feature type="transmembrane region" description="Helical" evidence="2">
    <location>
        <begin position="128"/>
        <end position="159"/>
    </location>
</feature>
<dbReference type="OrthoDB" id="205869at2157"/>
<evidence type="ECO:0000313" key="4">
    <source>
        <dbReference type="EMBL" id="ADJ14638.1"/>
    </source>
</evidence>
<dbReference type="HOGENOM" id="CLU_084120_0_0_2"/>
<dbReference type="Pfam" id="PF25231">
    <property type="entry name" value="DUF7847"/>
    <property type="match status" value="1"/>
</dbReference>
<dbReference type="InterPro" id="IPR057169">
    <property type="entry name" value="DUF7847"/>
</dbReference>
<accession>D8JAB6</accession>
<reference evidence="5 7" key="2">
    <citation type="journal article" date="2014" name="PLoS Genet.">
        <title>Phylogenetically driven sequencing of extremely halophilic archaea reveals strategies for static and dynamic osmo-response.</title>
        <authorList>
            <person name="Becker E.A."/>
            <person name="Seitzer P.M."/>
            <person name="Tritt A."/>
            <person name="Larsen D."/>
            <person name="Krusor M."/>
            <person name="Yao A.I."/>
            <person name="Wu D."/>
            <person name="Madern D."/>
            <person name="Eisen J.A."/>
            <person name="Darling A.E."/>
            <person name="Facciotti M.T."/>
        </authorList>
    </citation>
    <scope>NUCLEOTIDE SEQUENCE [LARGE SCALE GENOMIC DNA]</scope>
    <source>
        <strain evidence="5">B3</strain>
        <strain evidence="7">DSM 18796 / CECT 7217 / JCM 14584 / KCTC 4019 / B3</strain>
    </source>
</reference>
<dbReference type="Proteomes" id="UP000011645">
    <property type="component" value="Unassembled WGS sequence"/>
</dbReference>
<sequence length="273" mass="28763">MALDVVRALTEGLDRLTSRNGFVFVGAFTLIAIVGNVALDSATVALEALTADLAAQTDQPQPQPLPEGATPLAVDLPGSVIALLVLGWLLAWAATSVLAVRVVASDHTEAIPDDLLSRRLTLATVNEVFARIVVLTLIGIGFVALVLPGIFLAICFYFVRPLIAIEDRNAIDAMTESWRLSRGNRIRILLLLVGAVAVYAAISIAGTLGALALSALPVVGTVISIVFAAVANVFWLAVSARAFVQFHEPVEPEPEAGGSEPDDGWDDPPGVEW</sequence>
<reference evidence="4 6" key="1">
    <citation type="journal article" date="2010" name="J. Bacteriol.">
        <title>Complete genome sequence of Halalkalicoccus jeotgali B3(T), an extremely halophilic archaeon.</title>
        <authorList>
            <person name="Roh S.W."/>
            <person name="Nam Y.D."/>
            <person name="Nam S.H."/>
            <person name="Choi S.H."/>
            <person name="Park H.S."/>
            <person name="Bae J.W."/>
        </authorList>
    </citation>
    <scope>NUCLEOTIDE SEQUENCE [LARGE SCALE GENOMIC DNA]</scope>
    <source>
        <strain evidence="4">B3</strain>
        <strain evidence="6">DSM 18796 / CECT 7217 / JCM 14584 / KCTC 4019 / B3</strain>
    </source>
</reference>
<feature type="transmembrane region" description="Helical" evidence="2">
    <location>
        <begin position="80"/>
        <end position="104"/>
    </location>
</feature>
<feature type="transmembrane region" description="Helical" evidence="2">
    <location>
        <begin position="20"/>
        <end position="39"/>
    </location>
</feature>
<feature type="region of interest" description="Disordered" evidence="1">
    <location>
        <begin position="251"/>
        <end position="273"/>
    </location>
</feature>
<evidence type="ECO:0000256" key="1">
    <source>
        <dbReference type="SAM" id="MobiDB-lite"/>
    </source>
</evidence>
<proteinExistence type="predicted"/>
<feature type="transmembrane region" description="Helical" evidence="2">
    <location>
        <begin position="188"/>
        <end position="212"/>
    </location>
</feature>
<dbReference type="PATRIC" id="fig|795797.18.peg.1243"/>
<evidence type="ECO:0000313" key="7">
    <source>
        <dbReference type="Proteomes" id="UP000011645"/>
    </source>
</evidence>
<feature type="transmembrane region" description="Helical" evidence="2">
    <location>
        <begin position="218"/>
        <end position="238"/>
    </location>
</feature>
<organism evidence="4 6">
    <name type="scientific">Halalkalicoccus jeotgali (strain DSM 18796 / CECT 7217 / JCM 14584 / KCTC 4019 / B3)</name>
    <dbReference type="NCBI Taxonomy" id="795797"/>
    <lineage>
        <taxon>Archaea</taxon>
        <taxon>Methanobacteriati</taxon>
        <taxon>Methanobacteriota</taxon>
        <taxon>Stenosarchaea group</taxon>
        <taxon>Halobacteria</taxon>
        <taxon>Halobacteriales</taxon>
        <taxon>Halococcaceae</taxon>
        <taxon>Halalkalicoccus</taxon>
    </lineage>
</organism>
<name>D8JAB6_HALJB</name>
<keyword evidence="2" id="KW-0812">Transmembrane</keyword>